<keyword evidence="1" id="KW-1133">Transmembrane helix</keyword>
<dbReference type="EMBL" id="JMCB01000001">
    <property type="protein sequence ID" value="KFE72080.1"/>
    <property type="molecule type" value="Genomic_DNA"/>
</dbReference>
<dbReference type="InterPro" id="IPR005325">
    <property type="entry name" value="DUF308_memb"/>
</dbReference>
<comment type="caution">
    <text evidence="2">The sequence shown here is derived from an EMBL/GenBank/DDBJ whole genome shotgun (WGS) entry which is preliminary data.</text>
</comment>
<keyword evidence="1" id="KW-0812">Transmembrane</keyword>
<dbReference type="Pfam" id="PF03729">
    <property type="entry name" value="DUF308"/>
    <property type="match status" value="1"/>
</dbReference>
<sequence>MGLLLTLLGIVALGAVALTSVVSVIFSGTMLVVAGILEFVHAFRIRKTGPFWTYLLGSLFSIVVGAMLVARPGVGLVTVTLLLAGYFFASGLFRGITSIADRYKGWGWDLAYGIVSVMLGAIIFSQFPFSTLWTLGLVVGVEILSRGISIMAGALAVRGVLRQQVHA</sequence>
<feature type="transmembrane region" description="Helical" evidence="1">
    <location>
        <begin position="108"/>
        <end position="127"/>
    </location>
</feature>
<gene>
    <name evidence="2" type="ORF">DB31_0341</name>
</gene>
<evidence type="ECO:0000256" key="1">
    <source>
        <dbReference type="SAM" id="Phobius"/>
    </source>
</evidence>
<dbReference type="OrthoDB" id="9815400at2"/>
<feature type="transmembrane region" description="Helical" evidence="1">
    <location>
        <begin position="133"/>
        <end position="157"/>
    </location>
</feature>
<accession>A0A085WWL7</accession>
<evidence type="ECO:0008006" key="4">
    <source>
        <dbReference type="Google" id="ProtNLM"/>
    </source>
</evidence>
<dbReference type="PANTHER" id="PTHR34989:SF1">
    <property type="entry name" value="PROTEIN HDED"/>
    <property type="match status" value="1"/>
</dbReference>
<feature type="transmembrane region" description="Helical" evidence="1">
    <location>
        <begin position="24"/>
        <end position="44"/>
    </location>
</feature>
<name>A0A085WWL7_9BACT</name>
<dbReference type="STRING" id="394096.DB31_0341"/>
<dbReference type="Proteomes" id="UP000028725">
    <property type="component" value="Unassembled WGS sequence"/>
</dbReference>
<organism evidence="2 3">
    <name type="scientific">Hyalangium minutum</name>
    <dbReference type="NCBI Taxonomy" id="394096"/>
    <lineage>
        <taxon>Bacteria</taxon>
        <taxon>Pseudomonadati</taxon>
        <taxon>Myxococcota</taxon>
        <taxon>Myxococcia</taxon>
        <taxon>Myxococcales</taxon>
        <taxon>Cystobacterineae</taxon>
        <taxon>Archangiaceae</taxon>
        <taxon>Hyalangium</taxon>
    </lineage>
</organism>
<proteinExistence type="predicted"/>
<evidence type="ECO:0000313" key="2">
    <source>
        <dbReference type="EMBL" id="KFE72080.1"/>
    </source>
</evidence>
<keyword evidence="3" id="KW-1185">Reference proteome</keyword>
<dbReference type="RefSeq" id="WP_083967994.1">
    <property type="nucleotide sequence ID" value="NZ_JMCB01000001.1"/>
</dbReference>
<evidence type="ECO:0000313" key="3">
    <source>
        <dbReference type="Proteomes" id="UP000028725"/>
    </source>
</evidence>
<reference evidence="2 3" key="1">
    <citation type="submission" date="2014-04" db="EMBL/GenBank/DDBJ databases">
        <title>Genome assembly of Hyalangium minutum DSM 14724.</title>
        <authorList>
            <person name="Sharma G."/>
            <person name="Subramanian S."/>
        </authorList>
    </citation>
    <scope>NUCLEOTIDE SEQUENCE [LARGE SCALE GENOMIC DNA]</scope>
    <source>
        <strain evidence="2 3">DSM 14724</strain>
    </source>
</reference>
<dbReference type="InterPro" id="IPR052712">
    <property type="entry name" value="Acid_resist_chaperone_HdeD"/>
</dbReference>
<protein>
    <recommendedName>
        <fullName evidence="4">HdeD protein</fullName>
    </recommendedName>
</protein>
<dbReference type="GO" id="GO:0005886">
    <property type="term" value="C:plasma membrane"/>
    <property type="evidence" value="ECO:0007669"/>
    <property type="project" value="TreeGrafter"/>
</dbReference>
<dbReference type="AlphaFoldDB" id="A0A085WWL7"/>
<dbReference type="PANTHER" id="PTHR34989">
    <property type="entry name" value="PROTEIN HDED"/>
    <property type="match status" value="1"/>
</dbReference>
<feature type="transmembrane region" description="Helical" evidence="1">
    <location>
        <begin position="76"/>
        <end position="96"/>
    </location>
</feature>
<feature type="transmembrane region" description="Helical" evidence="1">
    <location>
        <begin position="51"/>
        <end position="70"/>
    </location>
</feature>
<keyword evidence="1" id="KW-0472">Membrane</keyword>